<comment type="caution">
    <text evidence="2">The sequence shown here is derived from an EMBL/GenBank/DDBJ whole genome shotgun (WGS) entry which is preliminary data.</text>
</comment>
<organism evidence="2 3">
    <name type="scientific">Croceivirga thetidis</name>
    <dbReference type="NCBI Taxonomy" id="2721623"/>
    <lineage>
        <taxon>Bacteria</taxon>
        <taxon>Pseudomonadati</taxon>
        <taxon>Bacteroidota</taxon>
        <taxon>Flavobacteriia</taxon>
        <taxon>Flavobacteriales</taxon>
        <taxon>Flavobacteriaceae</taxon>
        <taxon>Croceivirga</taxon>
    </lineage>
</organism>
<dbReference type="PANTHER" id="PTHR11040">
    <property type="entry name" value="ZINC/IRON TRANSPORTER"/>
    <property type="match status" value="1"/>
</dbReference>
<name>A0ABX1GUD9_9FLAO</name>
<evidence type="ECO:0000313" key="3">
    <source>
        <dbReference type="Proteomes" id="UP000718451"/>
    </source>
</evidence>
<feature type="transmembrane region" description="Helical" evidence="1">
    <location>
        <begin position="29"/>
        <end position="48"/>
    </location>
</feature>
<reference evidence="2 3" key="1">
    <citation type="submission" date="2020-04" db="EMBL/GenBank/DDBJ databases">
        <authorList>
            <person name="Yoon J."/>
        </authorList>
    </citation>
    <scope>NUCLEOTIDE SEQUENCE [LARGE SCALE GENOMIC DNA]</scope>
    <source>
        <strain evidence="2 3">DJ-13</strain>
    </source>
</reference>
<keyword evidence="1" id="KW-0812">Transmembrane</keyword>
<feature type="transmembrane region" description="Helical" evidence="1">
    <location>
        <begin position="145"/>
        <end position="165"/>
    </location>
</feature>
<keyword evidence="1" id="KW-1133">Transmembrane helix</keyword>
<accession>A0ABX1GUD9</accession>
<dbReference type="RefSeq" id="WP_168553763.1">
    <property type="nucleotide sequence ID" value="NZ_JAAWWL010000004.1"/>
</dbReference>
<feature type="transmembrane region" description="Helical" evidence="1">
    <location>
        <begin position="121"/>
        <end position="139"/>
    </location>
</feature>
<protein>
    <submittedName>
        <fullName evidence="2">ZIP family metal transporter</fullName>
    </submittedName>
</protein>
<sequence>MVYLLPFLAVLLSFSIVWFSKPKQNNHIKLLLAFSGAFLLSLTFFDFLPEIYEQNNSKTTAVCILVGILLQIFLEFFSKGAEHGHMHLNLIPEKFPIALFLSLSLHALIEGIPLQKGDMLWAILVHKIPVAMLLSIFLLNSKLRLSTSLVFMVLFALMTPLGSFLASETNFISNFGLQLNAIAIGIFFHVSTVILFESGKDHNFNLSKVAVIILGVGAAYLL</sequence>
<feature type="transmembrane region" description="Helical" evidence="1">
    <location>
        <begin position="60"/>
        <end position="77"/>
    </location>
</feature>
<proteinExistence type="predicted"/>
<evidence type="ECO:0000313" key="2">
    <source>
        <dbReference type="EMBL" id="NKI33541.1"/>
    </source>
</evidence>
<keyword evidence="1" id="KW-0472">Membrane</keyword>
<dbReference type="Proteomes" id="UP000718451">
    <property type="component" value="Unassembled WGS sequence"/>
</dbReference>
<dbReference type="EMBL" id="JAAWWL010000004">
    <property type="protein sequence ID" value="NKI33541.1"/>
    <property type="molecule type" value="Genomic_DNA"/>
</dbReference>
<dbReference type="PANTHER" id="PTHR11040:SF44">
    <property type="entry name" value="PROTEIN ZNTC-RELATED"/>
    <property type="match status" value="1"/>
</dbReference>
<feature type="transmembrane region" description="Helical" evidence="1">
    <location>
        <begin position="177"/>
        <end position="196"/>
    </location>
</feature>
<evidence type="ECO:0000256" key="1">
    <source>
        <dbReference type="SAM" id="Phobius"/>
    </source>
</evidence>
<feature type="transmembrane region" description="Helical" evidence="1">
    <location>
        <begin position="202"/>
        <end position="221"/>
    </location>
</feature>
<gene>
    <name evidence="2" type="ORF">HCU67_16450</name>
</gene>
<keyword evidence="3" id="KW-1185">Reference proteome</keyword>